<evidence type="ECO:0000313" key="1">
    <source>
        <dbReference type="EMBL" id="EYU15012.1"/>
    </source>
</evidence>
<evidence type="ECO:0000313" key="2">
    <source>
        <dbReference type="Proteomes" id="UP000023464"/>
    </source>
</evidence>
<dbReference type="AlphaFoldDB" id="A0A022PFV9"/>
<sequence length="96" mass="11403">MRGLQIRMAFASAKVMRVIDAEKAKNEFNEVLFEARQCGYDEDSFGMKMSPTMFLDEPQFLKAWRNRWNFHSEAEEMEHCHECNNQYGIPCSQHDY</sequence>
<proteinExistence type="predicted"/>
<accession>A0A022PFV9</accession>
<keyword evidence="2" id="KW-1185">Reference proteome</keyword>
<name>A0A022PFV9_9GAMM</name>
<protein>
    <submittedName>
        <fullName evidence="1">Uncharacterized protein</fullName>
    </submittedName>
</protein>
<reference evidence="1 2" key="1">
    <citation type="submission" date="2014-03" db="EMBL/GenBank/DDBJ databases">
        <title>Draft Genome of Photorhabdus luminescens BA1, an Egyptian Isolate.</title>
        <authorList>
            <person name="Ghazal S."/>
            <person name="Hurst S.G.IV."/>
            <person name="Morris K."/>
            <person name="Thomas K."/>
            <person name="Tisa L.S."/>
        </authorList>
    </citation>
    <scope>NUCLEOTIDE SEQUENCE [LARGE SCALE GENOMIC DNA]</scope>
    <source>
        <strain evidence="1 2">BA1</strain>
    </source>
</reference>
<dbReference type="EMBL" id="JFGV01000034">
    <property type="protein sequence ID" value="EYU15012.1"/>
    <property type="molecule type" value="Genomic_DNA"/>
</dbReference>
<comment type="caution">
    <text evidence="1">The sequence shown here is derived from an EMBL/GenBank/DDBJ whole genome shotgun (WGS) entry which is preliminary data.</text>
</comment>
<dbReference type="PATRIC" id="fig|1393736.3.peg.2533"/>
<gene>
    <name evidence="1" type="ORF">BA1DRAFT_02480</name>
</gene>
<dbReference type="RefSeq" id="WP_036779349.1">
    <property type="nucleotide sequence ID" value="NZ_CAWLTM010000081.1"/>
</dbReference>
<dbReference type="Proteomes" id="UP000023464">
    <property type="component" value="Unassembled WGS sequence"/>
</dbReference>
<organism evidence="1 2">
    <name type="scientific">Photorhabdus aegyptia</name>
    <dbReference type="NCBI Taxonomy" id="2805098"/>
    <lineage>
        <taxon>Bacteria</taxon>
        <taxon>Pseudomonadati</taxon>
        <taxon>Pseudomonadota</taxon>
        <taxon>Gammaproteobacteria</taxon>
        <taxon>Enterobacterales</taxon>
        <taxon>Morganellaceae</taxon>
        <taxon>Photorhabdus</taxon>
    </lineage>
</organism>